<keyword evidence="4" id="KW-0489">Methyltransferase</keyword>
<reference evidence="5" key="1">
    <citation type="journal article" date="2019" name="Int. J. Syst. Evol. Microbiol.">
        <title>The Global Catalogue of Microorganisms (GCM) 10K type strain sequencing project: providing services to taxonomists for standard genome sequencing and annotation.</title>
        <authorList>
            <consortium name="The Broad Institute Genomics Platform"/>
            <consortium name="The Broad Institute Genome Sequencing Center for Infectious Disease"/>
            <person name="Wu L."/>
            <person name="Ma J."/>
        </authorList>
    </citation>
    <scope>NUCLEOTIDE SEQUENCE [LARGE SCALE GENOMIC DNA]</scope>
    <source>
        <strain evidence="5">JCM 15614</strain>
    </source>
</reference>
<dbReference type="PANTHER" id="PTHR43861">
    <property type="entry name" value="TRANS-ACONITATE 2-METHYLTRANSFERASE-RELATED"/>
    <property type="match status" value="1"/>
</dbReference>
<protein>
    <submittedName>
        <fullName evidence="4">Class I SAM-dependent methyltransferase</fullName>
    </submittedName>
</protein>
<accession>A0ABP6P6M3</accession>
<evidence type="ECO:0000256" key="1">
    <source>
        <dbReference type="ARBA" id="ARBA00022679"/>
    </source>
</evidence>
<evidence type="ECO:0000259" key="3">
    <source>
        <dbReference type="Pfam" id="PF13649"/>
    </source>
</evidence>
<sequence length="227" mass="24436">MRATDRESYDELYRSAPALWSGRPNRQLVVEASALPPGTALDAGSGEGGDALWLAEQGWRVTAVDFSTVALERAAAQAATRGLGDRIEWVHADLGSWTPPEGRFDLVTAHYLHATWADRPALFRRLAAAVAPGGTLLVVGHLLVEGADHGEGHGHGHGHDGEHGRGGLDRHDPEAFYTAEDVAALLDPSEWGDVVSETRDRDPEATARTGNPVPDTVLRARRRPAQR</sequence>
<keyword evidence="5" id="KW-1185">Reference proteome</keyword>
<feature type="region of interest" description="Disordered" evidence="2">
    <location>
        <begin position="148"/>
        <end position="172"/>
    </location>
</feature>
<feature type="domain" description="Methyltransferase" evidence="3">
    <location>
        <begin position="41"/>
        <end position="134"/>
    </location>
</feature>
<evidence type="ECO:0000313" key="5">
    <source>
        <dbReference type="Proteomes" id="UP001499924"/>
    </source>
</evidence>
<dbReference type="SUPFAM" id="SSF53335">
    <property type="entry name" value="S-adenosyl-L-methionine-dependent methyltransferases"/>
    <property type="match status" value="1"/>
</dbReference>
<feature type="region of interest" description="Disordered" evidence="2">
    <location>
        <begin position="188"/>
        <end position="227"/>
    </location>
</feature>
<gene>
    <name evidence="4" type="ORF">GCM10010531_23290</name>
</gene>
<keyword evidence="1" id="KW-0808">Transferase</keyword>
<dbReference type="InterPro" id="IPR029063">
    <property type="entry name" value="SAM-dependent_MTases_sf"/>
</dbReference>
<evidence type="ECO:0000256" key="2">
    <source>
        <dbReference type="SAM" id="MobiDB-lite"/>
    </source>
</evidence>
<organism evidence="4 5">
    <name type="scientific">Blastococcus jejuensis</name>
    <dbReference type="NCBI Taxonomy" id="351224"/>
    <lineage>
        <taxon>Bacteria</taxon>
        <taxon>Bacillati</taxon>
        <taxon>Actinomycetota</taxon>
        <taxon>Actinomycetes</taxon>
        <taxon>Geodermatophilales</taxon>
        <taxon>Geodermatophilaceae</taxon>
        <taxon>Blastococcus</taxon>
    </lineage>
</organism>
<dbReference type="EMBL" id="BAAAVV010000005">
    <property type="protein sequence ID" value="GAA3169588.1"/>
    <property type="molecule type" value="Genomic_DNA"/>
</dbReference>
<dbReference type="Pfam" id="PF13649">
    <property type="entry name" value="Methyltransf_25"/>
    <property type="match status" value="1"/>
</dbReference>
<dbReference type="Proteomes" id="UP001499924">
    <property type="component" value="Unassembled WGS sequence"/>
</dbReference>
<dbReference type="GO" id="GO:0008168">
    <property type="term" value="F:methyltransferase activity"/>
    <property type="evidence" value="ECO:0007669"/>
    <property type="project" value="UniProtKB-KW"/>
</dbReference>
<dbReference type="Gene3D" id="3.40.50.150">
    <property type="entry name" value="Vaccinia Virus protein VP39"/>
    <property type="match status" value="1"/>
</dbReference>
<evidence type="ECO:0000313" key="4">
    <source>
        <dbReference type="EMBL" id="GAA3169588.1"/>
    </source>
</evidence>
<dbReference type="CDD" id="cd02440">
    <property type="entry name" value="AdoMet_MTases"/>
    <property type="match status" value="1"/>
</dbReference>
<dbReference type="GO" id="GO:0032259">
    <property type="term" value="P:methylation"/>
    <property type="evidence" value="ECO:0007669"/>
    <property type="project" value="UniProtKB-KW"/>
</dbReference>
<dbReference type="RefSeq" id="WP_344689037.1">
    <property type="nucleotide sequence ID" value="NZ_BAAAVV010000005.1"/>
</dbReference>
<dbReference type="PANTHER" id="PTHR43861:SF3">
    <property type="entry name" value="PUTATIVE (AFU_ORTHOLOGUE AFUA_2G14390)-RELATED"/>
    <property type="match status" value="1"/>
</dbReference>
<feature type="compositionally biased region" description="Basic and acidic residues" evidence="2">
    <location>
        <begin position="196"/>
        <end position="205"/>
    </location>
</feature>
<proteinExistence type="predicted"/>
<dbReference type="InterPro" id="IPR041698">
    <property type="entry name" value="Methyltransf_25"/>
</dbReference>
<name>A0ABP6P6M3_9ACTN</name>
<comment type="caution">
    <text evidence="4">The sequence shown here is derived from an EMBL/GenBank/DDBJ whole genome shotgun (WGS) entry which is preliminary data.</text>
</comment>